<organism evidence="1 2">
    <name type="scientific">Dioscorea zingiberensis</name>
    <dbReference type="NCBI Taxonomy" id="325984"/>
    <lineage>
        <taxon>Eukaryota</taxon>
        <taxon>Viridiplantae</taxon>
        <taxon>Streptophyta</taxon>
        <taxon>Embryophyta</taxon>
        <taxon>Tracheophyta</taxon>
        <taxon>Spermatophyta</taxon>
        <taxon>Magnoliopsida</taxon>
        <taxon>Liliopsida</taxon>
        <taxon>Dioscoreales</taxon>
        <taxon>Dioscoreaceae</taxon>
        <taxon>Dioscorea</taxon>
    </lineage>
</organism>
<accession>A0A9D5H6H8</accession>
<evidence type="ECO:0000313" key="1">
    <source>
        <dbReference type="EMBL" id="KAJ0965043.1"/>
    </source>
</evidence>
<dbReference type="AlphaFoldDB" id="A0A9D5H6H8"/>
<reference evidence="1" key="1">
    <citation type="submission" date="2021-03" db="EMBL/GenBank/DDBJ databases">
        <authorList>
            <person name="Li Z."/>
            <person name="Yang C."/>
        </authorList>
    </citation>
    <scope>NUCLEOTIDE SEQUENCE</scope>
    <source>
        <strain evidence="1">Dzin_1.0</strain>
        <tissue evidence="1">Leaf</tissue>
    </source>
</reference>
<proteinExistence type="predicted"/>
<gene>
    <name evidence="1" type="ORF">J5N97_026181</name>
</gene>
<keyword evidence="2" id="KW-1185">Reference proteome</keyword>
<dbReference type="Proteomes" id="UP001085076">
    <property type="component" value="Miscellaneous, Linkage group lg08"/>
</dbReference>
<dbReference type="PANTHER" id="PTHR34285">
    <property type="entry name" value="OS08G0510800 PROTEIN"/>
    <property type="match status" value="1"/>
</dbReference>
<dbReference type="PANTHER" id="PTHR34285:SF3">
    <property type="entry name" value="OS08G0510800 PROTEIN"/>
    <property type="match status" value="1"/>
</dbReference>
<name>A0A9D5H6H8_9LILI</name>
<protein>
    <submittedName>
        <fullName evidence="1">Uncharacterized protein</fullName>
    </submittedName>
</protein>
<comment type="caution">
    <text evidence="1">The sequence shown here is derived from an EMBL/GenBank/DDBJ whole genome shotgun (WGS) entry which is preliminary data.</text>
</comment>
<sequence>MKASIKFREEQHPLVRFKLPFSFPRFPNFPMLTRVTSGDPSDLRVDVATNFDHCLNLGISYRPNDTEDPLALTLGKGSSSDRMISVEFKPQFRFDYFPEISLRYKVSFNDLTVKKTVKAPDFQGMLPSEVSATSSLPVIRDADCKIHWGLKLPVEFWTGPNQKKVETPWWWFSPGRFPVVMKKISMELRRPAPNAAITTDCEVVRRPLTITDYEDLSVKDVTTHQDEMPRVTQEKQGSAGFLNRFLHIE</sequence>
<reference evidence="1" key="2">
    <citation type="journal article" date="2022" name="Hortic Res">
        <title>The genome of Dioscorea zingiberensis sheds light on the biosynthesis, origin and evolution of the medicinally important diosgenin saponins.</title>
        <authorList>
            <person name="Li Y."/>
            <person name="Tan C."/>
            <person name="Li Z."/>
            <person name="Guo J."/>
            <person name="Li S."/>
            <person name="Chen X."/>
            <person name="Wang C."/>
            <person name="Dai X."/>
            <person name="Yang H."/>
            <person name="Song W."/>
            <person name="Hou L."/>
            <person name="Xu J."/>
            <person name="Tong Z."/>
            <person name="Xu A."/>
            <person name="Yuan X."/>
            <person name="Wang W."/>
            <person name="Yang Q."/>
            <person name="Chen L."/>
            <person name="Sun Z."/>
            <person name="Wang K."/>
            <person name="Pan B."/>
            <person name="Chen J."/>
            <person name="Bao Y."/>
            <person name="Liu F."/>
            <person name="Qi X."/>
            <person name="Gang D.R."/>
            <person name="Wen J."/>
            <person name="Li J."/>
        </authorList>
    </citation>
    <scope>NUCLEOTIDE SEQUENCE</scope>
    <source>
        <strain evidence="1">Dzin_1.0</strain>
    </source>
</reference>
<evidence type="ECO:0000313" key="2">
    <source>
        <dbReference type="Proteomes" id="UP001085076"/>
    </source>
</evidence>
<dbReference type="EMBL" id="JAGGNH010000008">
    <property type="protein sequence ID" value="KAJ0965043.1"/>
    <property type="molecule type" value="Genomic_DNA"/>
</dbReference>